<dbReference type="AlphaFoldDB" id="A0A1A9F1Y1"/>
<dbReference type="STRING" id="1821621.A8C75_16325"/>
<dbReference type="KEGG" id="mars:A8C75_16325"/>
<dbReference type="InterPro" id="IPR000835">
    <property type="entry name" value="HTH_MarR-typ"/>
</dbReference>
<dbReference type="InterPro" id="IPR036388">
    <property type="entry name" value="WH-like_DNA-bd_sf"/>
</dbReference>
<dbReference type="PRINTS" id="PR00598">
    <property type="entry name" value="HTHMARR"/>
</dbReference>
<reference evidence="3" key="1">
    <citation type="submission" date="2016-05" db="EMBL/GenBank/DDBJ databases">
        <authorList>
            <person name="Baek K."/>
            <person name="Yang S.-J."/>
        </authorList>
    </citation>
    <scope>NUCLEOTIDE SEQUENCE [LARGE SCALE GENOMIC DNA]</scope>
    <source>
        <strain evidence="3">ST58-10</strain>
    </source>
</reference>
<dbReference type="SUPFAM" id="SSF46785">
    <property type="entry name" value="Winged helix' DNA-binding domain"/>
    <property type="match status" value="1"/>
</dbReference>
<reference evidence="2 3" key="2">
    <citation type="journal article" date="2018" name="Int. J. Syst. Evol. Microbiol.">
        <title>Marinobacterium aestuarii sp. nov., a benzene-degrading marine bacterium isolated from estuary sediment.</title>
        <authorList>
            <person name="Bae S.S."/>
            <person name="Jung J."/>
            <person name="Chung D."/>
            <person name="Baek K."/>
        </authorList>
    </citation>
    <scope>NUCLEOTIDE SEQUENCE [LARGE SCALE GENOMIC DNA]</scope>
    <source>
        <strain evidence="2 3">ST58-10</strain>
    </source>
</reference>
<dbReference type="InterPro" id="IPR039422">
    <property type="entry name" value="MarR/SlyA-like"/>
</dbReference>
<dbReference type="GO" id="GO:0003700">
    <property type="term" value="F:DNA-binding transcription factor activity"/>
    <property type="evidence" value="ECO:0007669"/>
    <property type="project" value="InterPro"/>
</dbReference>
<proteinExistence type="predicted"/>
<evidence type="ECO:0000313" key="2">
    <source>
        <dbReference type="EMBL" id="ANG63888.1"/>
    </source>
</evidence>
<organism evidence="2 3">
    <name type="scientific">Marinobacterium aestuarii</name>
    <dbReference type="NCBI Taxonomy" id="1821621"/>
    <lineage>
        <taxon>Bacteria</taxon>
        <taxon>Pseudomonadati</taxon>
        <taxon>Pseudomonadota</taxon>
        <taxon>Gammaproteobacteria</taxon>
        <taxon>Oceanospirillales</taxon>
        <taxon>Oceanospirillaceae</taxon>
        <taxon>Marinobacterium</taxon>
    </lineage>
</organism>
<dbReference type="EMBL" id="CP015839">
    <property type="protein sequence ID" value="ANG63888.1"/>
    <property type="molecule type" value="Genomic_DNA"/>
</dbReference>
<dbReference type="Gene3D" id="1.10.10.10">
    <property type="entry name" value="Winged helix-like DNA-binding domain superfamily/Winged helix DNA-binding domain"/>
    <property type="match status" value="1"/>
</dbReference>
<dbReference type="PANTHER" id="PTHR33164">
    <property type="entry name" value="TRANSCRIPTIONAL REGULATOR, MARR FAMILY"/>
    <property type="match status" value="1"/>
</dbReference>
<dbReference type="SMART" id="SM00347">
    <property type="entry name" value="HTH_MARR"/>
    <property type="match status" value="1"/>
</dbReference>
<dbReference type="Pfam" id="PF12802">
    <property type="entry name" value="MarR_2"/>
    <property type="match status" value="1"/>
</dbReference>
<feature type="domain" description="HTH marR-type" evidence="1">
    <location>
        <begin position="25"/>
        <end position="157"/>
    </location>
</feature>
<gene>
    <name evidence="2" type="ORF">A8C75_16325</name>
</gene>
<evidence type="ECO:0000259" key="1">
    <source>
        <dbReference type="PROSITE" id="PS50995"/>
    </source>
</evidence>
<name>A0A1A9F1Y1_9GAMM</name>
<dbReference type="PANTHER" id="PTHR33164:SF95">
    <property type="entry name" value="TRANSCRIPTIONAL REGULATOR"/>
    <property type="match status" value="1"/>
</dbReference>
<keyword evidence="3" id="KW-1185">Reference proteome</keyword>
<dbReference type="InterPro" id="IPR036390">
    <property type="entry name" value="WH_DNA-bd_sf"/>
</dbReference>
<dbReference type="OrthoDB" id="6196575at2"/>
<dbReference type="RefSeq" id="WP_067384834.1">
    <property type="nucleotide sequence ID" value="NZ_CP015839.1"/>
</dbReference>
<sequence>MNDKISDPLSVGELPTPAQEGYLVAEQVGHLIRKAHQRHTAIFQQLSCDKQLTPIQFATLCTVIDRGPSSLTDIVKATAIDQATIRGVVNRLKARHLIELVSDKDDQRKVIVCLTAEGREVVANMIPCAKDITEQTLKNLNPTERVALQFLLHKLNE</sequence>
<dbReference type="GO" id="GO:0006950">
    <property type="term" value="P:response to stress"/>
    <property type="evidence" value="ECO:0007669"/>
    <property type="project" value="TreeGrafter"/>
</dbReference>
<protein>
    <submittedName>
        <fullName evidence="2">MarR family transcriptional regulator</fullName>
    </submittedName>
</protein>
<dbReference type="Proteomes" id="UP000078070">
    <property type="component" value="Chromosome"/>
</dbReference>
<dbReference type="PROSITE" id="PS50995">
    <property type="entry name" value="HTH_MARR_2"/>
    <property type="match status" value="1"/>
</dbReference>
<accession>A0A1A9F1Y1</accession>
<evidence type="ECO:0000313" key="3">
    <source>
        <dbReference type="Proteomes" id="UP000078070"/>
    </source>
</evidence>